<gene>
    <name evidence="6" type="ORF">AQUCO_01100423v1</name>
</gene>
<sequence length="478" mass="53800">MLAEGLNKIPLDDISKKIVSLGFNCVRLTWPVAFATNGSLFSLTVENSFKNLGLNQALAGIEKYNPNFPKLTIVRAYQEVVMNLEKNNVMVILDNHISKPGWCCNINDGNGFFGDTYFDPELWRLGLANMAAMFKDQKNVVGMSLRNELRGHHENAQIWEGYIREGTAIIANINPNALVIISGLHFDLDLSALHIPLAHVADRNKLLFEIHQYGVSFGDGWESSNPNDFCGKFKKTFHDTAGFVMDRYPLFLSEFGGDLRGTNKNDNRFLNCMFGVIAELDLDWSLWSLQGSYYLREGTVDMEEMYGVLDKDWNQIRSPSFMERIHAIQPQHQGPSNISKGPYKIIFHPTSGLCINETYKFDPIRLAPCNGAEKWDYTPDKAIMLKDSLFGLQAVAMGKAPELDIDCDIRPNAKWEMISASGMHLSTNLPNNGDRVCLDVNQNGVLVTNSCICLKGDSSCDPSSQWFKIIELQLYEKK</sequence>
<protein>
    <recommendedName>
        <fullName evidence="5">Glycoside hydrolase family 5 domain-containing protein</fullName>
    </recommendedName>
</protein>
<dbReference type="GO" id="GO:0000272">
    <property type="term" value="P:polysaccharide catabolic process"/>
    <property type="evidence" value="ECO:0007669"/>
    <property type="project" value="InterPro"/>
</dbReference>
<dbReference type="InterPro" id="IPR035992">
    <property type="entry name" value="Ricin_B-like_lectins"/>
</dbReference>
<name>A0A2G5E704_AQUCA</name>
<comment type="similarity">
    <text evidence="1 4">Belongs to the glycosyl hydrolase 5 (cellulase A) family.</text>
</comment>
<evidence type="ECO:0000259" key="5">
    <source>
        <dbReference type="Pfam" id="PF00150"/>
    </source>
</evidence>
<dbReference type="GO" id="GO:0004553">
    <property type="term" value="F:hydrolase activity, hydrolyzing O-glycosyl compounds"/>
    <property type="evidence" value="ECO:0007669"/>
    <property type="project" value="InterPro"/>
</dbReference>
<dbReference type="PANTHER" id="PTHR31263:SF44">
    <property type="entry name" value="OS04G0481200 PROTEIN"/>
    <property type="match status" value="1"/>
</dbReference>
<dbReference type="PANTHER" id="PTHR31263">
    <property type="entry name" value="CELLULASE FAMILY PROTEIN (AFU_ORTHOLOGUE AFUA_5G14560)"/>
    <property type="match status" value="1"/>
</dbReference>
<evidence type="ECO:0000313" key="6">
    <source>
        <dbReference type="EMBL" id="PIA51559.1"/>
    </source>
</evidence>
<evidence type="ECO:0000313" key="7">
    <source>
        <dbReference type="Proteomes" id="UP000230069"/>
    </source>
</evidence>
<feature type="domain" description="Glycoside hydrolase family 5" evidence="5">
    <location>
        <begin position="11"/>
        <end position="290"/>
    </location>
</feature>
<organism evidence="6 7">
    <name type="scientific">Aquilegia coerulea</name>
    <name type="common">Rocky mountain columbine</name>
    <dbReference type="NCBI Taxonomy" id="218851"/>
    <lineage>
        <taxon>Eukaryota</taxon>
        <taxon>Viridiplantae</taxon>
        <taxon>Streptophyta</taxon>
        <taxon>Embryophyta</taxon>
        <taxon>Tracheophyta</taxon>
        <taxon>Spermatophyta</taxon>
        <taxon>Magnoliopsida</taxon>
        <taxon>Ranunculales</taxon>
        <taxon>Ranunculaceae</taxon>
        <taxon>Thalictroideae</taxon>
        <taxon>Aquilegia</taxon>
    </lineage>
</organism>
<dbReference type="STRING" id="218851.A0A2G5E704"/>
<dbReference type="EMBL" id="KZ305028">
    <property type="protein sequence ID" value="PIA51559.1"/>
    <property type="molecule type" value="Genomic_DNA"/>
</dbReference>
<keyword evidence="2 4" id="KW-0378">Hydrolase</keyword>
<reference evidence="6 7" key="1">
    <citation type="submission" date="2017-09" db="EMBL/GenBank/DDBJ databases">
        <title>WGS assembly of Aquilegia coerulea Goldsmith.</title>
        <authorList>
            <person name="Hodges S."/>
            <person name="Kramer E."/>
            <person name="Nordborg M."/>
            <person name="Tomkins J."/>
            <person name="Borevitz J."/>
            <person name="Derieg N."/>
            <person name="Yan J."/>
            <person name="Mihaltcheva S."/>
            <person name="Hayes R.D."/>
            <person name="Rokhsar D."/>
        </authorList>
    </citation>
    <scope>NUCLEOTIDE SEQUENCE [LARGE SCALE GENOMIC DNA]</scope>
    <source>
        <strain evidence="7">cv. Goldsmith</strain>
    </source>
</reference>
<dbReference type="SUPFAM" id="SSF50370">
    <property type="entry name" value="Ricin B-like lectins"/>
    <property type="match status" value="1"/>
</dbReference>
<accession>A0A2G5E704</accession>
<dbReference type="Pfam" id="PF00150">
    <property type="entry name" value="Cellulase"/>
    <property type="match status" value="1"/>
</dbReference>
<evidence type="ECO:0000256" key="4">
    <source>
        <dbReference type="RuleBase" id="RU361153"/>
    </source>
</evidence>
<dbReference type="Gene3D" id="3.20.20.80">
    <property type="entry name" value="Glycosidases"/>
    <property type="match status" value="1"/>
</dbReference>
<dbReference type="AlphaFoldDB" id="A0A2G5E704"/>
<keyword evidence="7" id="KW-1185">Reference proteome</keyword>
<dbReference type="Proteomes" id="UP000230069">
    <property type="component" value="Unassembled WGS sequence"/>
</dbReference>
<proteinExistence type="inferred from homology"/>
<evidence type="ECO:0000256" key="1">
    <source>
        <dbReference type="ARBA" id="ARBA00005641"/>
    </source>
</evidence>
<evidence type="ECO:0000256" key="2">
    <source>
        <dbReference type="ARBA" id="ARBA00022801"/>
    </source>
</evidence>
<dbReference type="InterPro" id="IPR017853">
    <property type="entry name" value="GH"/>
</dbReference>
<dbReference type="InterPro" id="IPR001547">
    <property type="entry name" value="Glyco_hydro_5"/>
</dbReference>
<keyword evidence="3 4" id="KW-0326">Glycosidase</keyword>
<dbReference type="SUPFAM" id="SSF51445">
    <property type="entry name" value="(Trans)glycosidases"/>
    <property type="match status" value="1"/>
</dbReference>
<evidence type="ECO:0000256" key="3">
    <source>
        <dbReference type="ARBA" id="ARBA00023295"/>
    </source>
</evidence>
<dbReference type="OrthoDB" id="442731at2759"/>
<dbReference type="InParanoid" id="A0A2G5E704"/>